<evidence type="ECO:0000256" key="1">
    <source>
        <dbReference type="SAM" id="Coils"/>
    </source>
</evidence>
<dbReference type="Proteomes" id="UP001501752">
    <property type="component" value="Unassembled WGS sequence"/>
</dbReference>
<feature type="region of interest" description="Disordered" evidence="2">
    <location>
        <begin position="465"/>
        <end position="679"/>
    </location>
</feature>
<feature type="compositionally biased region" description="Basic and acidic residues" evidence="2">
    <location>
        <begin position="626"/>
        <end position="651"/>
    </location>
</feature>
<evidence type="ECO:0000313" key="6">
    <source>
        <dbReference type="Proteomes" id="UP001501752"/>
    </source>
</evidence>
<feature type="compositionally biased region" description="Basic and acidic residues" evidence="2">
    <location>
        <begin position="587"/>
        <end position="617"/>
    </location>
</feature>
<feature type="compositionally biased region" description="Basic and acidic residues" evidence="2">
    <location>
        <begin position="659"/>
        <end position="671"/>
    </location>
</feature>
<gene>
    <name evidence="5" type="ORF">GCM10023235_71500</name>
</gene>
<keyword evidence="1" id="KW-0175">Coiled coil</keyword>
<dbReference type="Pfam" id="PF03496">
    <property type="entry name" value="ADPrib_exo_Tox"/>
    <property type="match status" value="1"/>
</dbReference>
<accession>A0ABP9EJN9</accession>
<feature type="compositionally biased region" description="Low complexity" evidence="2">
    <location>
        <begin position="550"/>
        <end position="584"/>
    </location>
</feature>
<dbReference type="Pfam" id="PF21725">
    <property type="entry name" value="T7SS_signal"/>
    <property type="match status" value="1"/>
</dbReference>
<dbReference type="Gene3D" id="3.90.176.10">
    <property type="entry name" value="Toxin ADP-ribosyltransferase, Chain A, domain 1"/>
    <property type="match status" value="1"/>
</dbReference>
<protein>
    <recommendedName>
        <fullName evidence="7">ADP ribosyltransferase domain-containing protein</fullName>
    </recommendedName>
</protein>
<evidence type="ECO:0000256" key="2">
    <source>
        <dbReference type="SAM" id="MobiDB-lite"/>
    </source>
</evidence>
<dbReference type="InterPro" id="IPR003540">
    <property type="entry name" value="ADP-ribosyltransferase"/>
</dbReference>
<evidence type="ECO:0000313" key="5">
    <source>
        <dbReference type="EMBL" id="GAA4880963.1"/>
    </source>
</evidence>
<organism evidence="5 6">
    <name type="scientific">Kitasatospora terrestris</name>
    <dbReference type="NCBI Taxonomy" id="258051"/>
    <lineage>
        <taxon>Bacteria</taxon>
        <taxon>Bacillati</taxon>
        <taxon>Actinomycetota</taxon>
        <taxon>Actinomycetes</taxon>
        <taxon>Kitasatosporales</taxon>
        <taxon>Streptomycetaceae</taxon>
        <taxon>Kitasatospora</taxon>
    </lineage>
</organism>
<feature type="coiled-coil region" evidence="1">
    <location>
        <begin position="159"/>
        <end position="186"/>
    </location>
</feature>
<dbReference type="EMBL" id="BAABIS010000001">
    <property type="protein sequence ID" value="GAA4880963.1"/>
    <property type="molecule type" value="Genomic_DNA"/>
</dbReference>
<keyword evidence="6" id="KW-1185">Reference proteome</keyword>
<feature type="domain" description="Putative T7SS secretion signal" evidence="4">
    <location>
        <begin position="12"/>
        <end position="261"/>
    </location>
</feature>
<comment type="caution">
    <text evidence="5">The sequence shown here is derived from an EMBL/GenBank/DDBJ whole genome shotgun (WGS) entry which is preliminary data.</text>
</comment>
<name>A0ABP9EJN9_9ACTN</name>
<dbReference type="PROSITE" id="PS51996">
    <property type="entry name" value="TR_MART"/>
    <property type="match status" value="1"/>
</dbReference>
<feature type="domain" description="ADP ribosyltransferase" evidence="3">
    <location>
        <begin position="706"/>
        <end position="868"/>
    </location>
</feature>
<evidence type="ECO:0000259" key="3">
    <source>
        <dbReference type="Pfam" id="PF03496"/>
    </source>
</evidence>
<reference evidence="6" key="1">
    <citation type="journal article" date="2019" name="Int. J. Syst. Evol. Microbiol.">
        <title>The Global Catalogue of Microorganisms (GCM) 10K type strain sequencing project: providing services to taxonomists for standard genome sequencing and annotation.</title>
        <authorList>
            <consortium name="The Broad Institute Genomics Platform"/>
            <consortium name="The Broad Institute Genome Sequencing Center for Infectious Disease"/>
            <person name="Wu L."/>
            <person name="Ma J."/>
        </authorList>
    </citation>
    <scope>NUCLEOTIDE SEQUENCE [LARGE SCALE GENOMIC DNA]</scope>
    <source>
        <strain evidence="6">JCM 13006</strain>
    </source>
</reference>
<dbReference type="InterPro" id="IPR049082">
    <property type="entry name" value="T7SS_signal"/>
</dbReference>
<dbReference type="SUPFAM" id="SSF56399">
    <property type="entry name" value="ADP-ribosylation"/>
    <property type="match status" value="1"/>
</dbReference>
<proteinExistence type="predicted"/>
<dbReference type="RefSeq" id="WP_345701063.1">
    <property type="nucleotide sequence ID" value="NZ_BAABIS010000001.1"/>
</dbReference>
<sequence>MGLLDSIGEGISDAWDSGKKAVGGFVDANAHILGDGLDMIGLDDAAHAVDKWGDEFADSMGAQVGELGLGQTDDPTELVHGDVKTIGENVGHLKKFATAFEETGSGLTRLDHDHWQGEAADAFRSKFAPQPGLWLAAADACAGAGRALETYAQTVTWAQDQAKQAIEAYNAAKKASEDARNAYQREVDWYNQEAKAWNDYARSGNDPGPPPPMPKEFRDPGVEGAKQAAEILRSARKQRDEAGRTAAQAIRAITGHAPAKPSFTQRLEAGIQDAGDFVAVGYLHLEGGIVKGAADLVKFARGLNPMDPYNMTHPAQYMDHVSTTLAGLVTTANHPLELGKALVGSGWGSDPFEAGGKFIFNVGSGMVTGGGSEAAVVAERLGIGAAERTAVSAAERTAINAGEHAAINAGESAVVNAGEHAAVNAGEQAAVNAGEHAAVNAGEQAAVQGVEHAGENAVVGAHPGVSPTNPAGLPEGWTIKNPWESGADQTAGVAHPVPEPTPHATPAPTESTGFHPAEHGSGDAASYVHGDDAVPATQPHGHTPEPQPAPTAHTPEPQPAPTAHTPEPTAHTPEPTGHTPETQPAHVPEEPTTGHHAPDEHQPGHTPDEHQPGHGADEPAGQSEHGTSEHGTSEHQTSEHGGSDHTSDHTSGDGTGHSGDSDTGHGKHMPDDQWEALSKDQQLQVAEDEISGGARKFADNDEAMRYGADHWNSKLDEIAPEDRSAVRDYTYENAADNGGKPCYKEINGALRSDGPIPDDIAQHVDAMDRALKSNPIPEDVMVTRGTDLGHIKMDPADMAGQVFDEKSYTSASLGGPAGAFAGKDAVLHLRVPAGTPALWVEKVSAFGVGEREILLGRGLQWRATRVVQEGGQWHVYGEVL</sequence>
<evidence type="ECO:0008006" key="7">
    <source>
        <dbReference type="Google" id="ProtNLM"/>
    </source>
</evidence>
<evidence type="ECO:0000259" key="4">
    <source>
        <dbReference type="Pfam" id="PF21725"/>
    </source>
</evidence>